<organism evidence="3 5">
    <name type="scientific">Micromonospora musae</name>
    <dbReference type="NCBI Taxonomy" id="1894970"/>
    <lineage>
        <taxon>Bacteria</taxon>
        <taxon>Bacillati</taxon>
        <taxon>Actinomycetota</taxon>
        <taxon>Actinomycetes</taxon>
        <taxon>Micromonosporales</taxon>
        <taxon>Micromonosporaceae</taxon>
        <taxon>Micromonospora</taxon>
    </lineage>
</organism>
<evidence type="ECO:0000313" key="3">
    <source>
        <dbReference type="EMBL" id="RKN32315.1"/>
    </source>
</evidence>
<reference evidence="4 5" key="1">
    <citation type="submission" date="2018-09" db="EMBL/GenBank/DDBJ databases">
        <title>Micromonospora sp. nov. MS1-9, isolated from a root of Musa sp.</title>
        <authorList>
            <person name="Kuncharoen N."/>
            <person name="Kudo T."/>
            <person name="Ohkuma M."/>
            <person name="Yuki M."/>
            <person name="Tanasupawat S."/>
        </authorList>
    </citation>
    <scope>NUCLEOTIDE SEQUENCE [LARGE SCALE GENOMIC DNA]</scope>
    <source>
        <strain evidence="3 5">MS1-9</strain>
        <strain evidence="2 4">NGC1-4</strain>
    </source>
</reference>
<comment type="caution">
    <text evidence="3">The sequence shown here is derived from an EMBL/GenBank/DDBJ whole genome shotgun (WGS) entry which is preliminary data.</text>
</comment>
<dbReference type="Gene3D" id="3.30.450.180">
    <property type="match status" value="1"/>
</dbReference>
<evidence type="ECO:0000313" key="4">
    <source>
        <dbReference type="Proteomes" id="UP000271548"/>
    </source>
</evidence>
<evidence type="ECO:0000259" key="1">
    <source>
        <dbReference type="PROSITE" id="PS50943"/>
    </source>
</evidence>
<dbReference type="SMART" id="SM00530">
    <property type="entry name" value="HTH_XRE"/>
    <property type="match status" value="1"/>
</dbReference>
<sequence length="279" mass="30848">MRESAIRPNAALGDFLRSRRARLDPTEAGVVSARRRRVPGLRREELAALAGMSVDYYTRLEQGRHSAASPGVLDAIARALHLPEADRKYLHRLAEPAPPQGDPVPVRPETRALMRALGPTPAVLINASMDVLAMNPAGRRLYAGFDAMPPHERNSIRYMLTAPGARELHGEDWTAITAEMIGILRLRTGRKPLVGGARGLVDDMTASSDLFRRVWQDQTVSLADRRRKIFHHPQAGRIELAVESLMVQHAEGQILIVLSPEPGSAAERAWHEVMARDPM</sequence>
<dbReference type="PANTHER" id="PTHR35010">
    <property type="entry name" value="BLL4672 PROTEIN-RELATED"/>
    <property type="match status" value="1"/>
</dbReference>
<dbReference type="AlphaFoldDB" id="A0A3A9Y4C7"/>
<gene>
    <name evidence="3" type="ORF">D7044_13750</name>
    <name evidence="2" type="ORF">D7147_08590</name>
</gene>
<evidence type="ECO:0000313" key="2">
    <source>
        <dbReference type="EMBL" id="RKN20870.1"/>
    </source>
</evidence>
<protein>
    <submittedName>
        <fullName evidence="3">XRE family transcriptional regulator</fullName>
    </submittedName>
</protein>
<dbReference type="RefSeq" id="WP_120675502.1">
    <property type="nucleotide sequence ID" value="NZ_RAZS01000003.1"/>
</dbReference>
<dbReference type="Pfam" id="PF13560">
    <property type="entry name" value="HTH_31"/>
    <property type="match status" value="1"/>
</dbReference>
<dbReference type="SUPFAM" id="SSF47413">
    <property type="entry name" value="lambda repressor-like DNA-binding domains"/>
    <property type="match status" value="1"/>
</dbReference>
<dbReference type="Proteomes" id="UP000271548">
    <property type="component" value="Unassembled WGS sequence"/>
</dbReference>
<keyword evidence="4" id="KW-1185">Reference proteome</keyword>
<dbReference type="GO" id="GO:0003677">
    <property type="term" value="F:DNA binding"/>
    <property type="evidence" value="ECO:0007669"/>
    <property type="project" value="InterPro"/>
</dbReference>
<dbReference type="InterPro" id="IPR041413">
    <property type="entry name" value="MLTR_LBD"/>
</dbReference>
<proteinExistence type="predicted"/>
<dbReference type="PROSITE" id="PS50943">
    <property type="entry name" value="HTH_CROC1"/>
    <property type="match status" value="1"/>
</dbReference>
<feature type="domain" description="HTH cro/C1-type" evidence="1">
    <location>
        <begin position="30"/>
        <end position="87"/>
    </location>
</feature>
<dbReference type="InterPro" id="IPR001387">
    <property type="entry name" value="Cro/C1-type_HTH"/>
</dbReference>
<dbReference type="InterPro" id="IPR010982">
    <property type="entry name" value="Lambda_DNA-bd_dom_sf"/>
</dbReference>
<dbReference type="Proteomes" id="UP000275865">
    <property type="component" value="Unassembled WGS sequence"/>
</dbReference>
<dbReference type="CDD" id="cd00093">
    <property type="entry name" value="HTH_XRE"/>
    <property type="match status" value="1"/>
</dbReference>
<dbReference type="Gene3D" id="1.10.260.40">
    <property type="entry name" value="lambda repressor-like DNA-binding domains"/>
    <property type="match status" value="1"/>
</dbReference>
<dbReference type="EMBL" id="RAZS01000003">
    <property type="protein sequence ID" value="RKN20870.1"/>
    <property type="molecule type" value="Genomic_DNA"/>
</dbReference>
<accession>A0A3A9Y4C7</accession>
<dbReference type="PANTHER" id="PTHR35010:SF2">
    <property type="entry name" value="BLL4672 PROTEIN"/>
    <property type="match status" value="1"/>
</dbReference>
<dbReference type="EMBL" id="RAZT01000006">
    <property type="protein sequence ID" value="RKN32315.1"/>
    <property type="molecule type" value="Genomic_DNA"/>
</dbReference>
<name>A0A3A9Y4C7_9ACTN</name>
<dbReference type="Pfam" id="PF17765">
    <property type="entry name" value="MLTR_LBD"/>
    <property type="match status" value="1"/>
</dbReference>
<dbReference type="OrthoDB" id="3806821at2"/>
<evidence type="ECO:0000313" key="5">
    <source>
        <dbReference type="Proteomes" id="UP000275865"/>
    </source>
</evidence>